<dbReference type="InterPro" id="IPR017938">
    <property type="entry name" value="Riboflavin_synthase-like_b-brl"/>
</dbReference>
<feature type="binding site" evidence="10">
    <location>
        <position position="135"/>
    </location>
    <ligand>
        <name>FAD</name>
        <dbReference type="ChEBI" id="CHEBI:57692"/>
    </ligand>
</feature>
<dbReference type="Proteomes" id="UP000093000">
    <property type="component" value="Unassembled WGS sequence"/>
</dbReference>
<evidence type="ECO:0000256" key="6">
    <source>
        <dbReference type="ARBA" id="ARBA00023002"/>
    </source>
</evidence>
<dbReference type="InterPro" id="IPR008333">
    <property type="entry name" value="Cbr1-like_FAD-bd_dom"/>
</dbReference>
<evidence type="ECO:0000256" key="8">
    <source>
        <dbReference type="ARBA" id="ARBA00023128"/>
    </source>
</evidence>
<dbReference type="InterPro" id="IPR001433">
    <property type="entry name" value="OxRdtase_FAD/NAD-bd"/>
</dbReference>
<evidence type="ECO:0000256" key="5">
    <source>
        <dbReference type="ARBA" id="ARBA00022827"/>
    </source>
</evidence>
<keyword evidence="6 11" id="KW-0560">Oxidoreductase</keyword>
<dbReference type="GO" id="GO:0005741">
    <property type="term" value="C:mitochondrial outer membrane"/>
    <property type="evidence" value="ECO:0007669"/>
    <property type="project" value="UniProtKB-SubCell"/>
</dbReference>
<feature type="binding site" evidence="10">
    <location>
        <position position="110"/>
    </location>
    <ligand>
        <name>FAD</name>
        <dbReference type="ChEBI" id="CHEBI:57692"/>
    </ligand>
</feature>
<evidence type="ECO:0000313" key="14">
    <source>
        <dbReference type="Proteomes" id="UP000093000"/>
    </source>
</evidence>
<keyword evidence="14" id="KW-1185">Reference proteome</keyword>
<dbReference type="Pfam" id="PF00970">
    <property type="entry name" value="FAD_binding_6"/>
    <property type="match status" value="1"/>
</dbReference>
<dbReference type="PRINTS" id="PR00371">
    <property type="entry name" value="FPNCR"/>
</dbReference>
<keyword evidence="4 10" id="KW-0285">Flavoprotein</keyword>
<accession>A0A1C7N5P3</accession>
<dbReference type="Gene3D" id="3.40.50.80">
    <property type="entry name" value="Nucleotide-binding domain of ferredoxin-NADP reductase (FNR) module"/>
    <property type="match status" value="1"/>
</dbReference>
<dbReference type="OrthoDB" id="432685at2759"/>
<feature type="binding site" evidence="10">
    <location>
        <position position="128"/>
    </location>
    <ligand>
        <name>FAD</name>
        <dbReference type="ChEBI" id="CHEBI:57692"/>
    </ligand>
</feature>
<evidence type="ECO:0000256" key="1">
    <source>
        <dbReference type="ARBA" id="ARBA00001974"/>
    </source>
</evidence>
<dbReference type="InterPro" id="IPR001709">
    <property type="entry name" value="Flavoprot_Pyr_Nucl_cyt_Rdtase"/>
</dbReference>
<dbReference type="InterPro" id="IPR039261">
    <property type="entry name" value="FNR_nucleotide-bd"/>
</dbReference>
<evidence type="ECO:0000256" key="3">
    <source>
        <dbReference type="ARBA" id="ARBA00006105"/>
    </source>
</evidence>
<keyword evidence="7 11" id="KW-0520">NAD</keyword>
<dbReference type="AlphaFoldDB" id="A0A1C7N5P3"/>
<evidence type="ECO:0000259" key="12">
    <source>
        <dbReference type="PROSITE" id="PS51384"/>
    </source>
</evidence>
<dbReference type="PANTHER" id="PTHR19370">
    <property type="entry name" value="NADH-CYTOCHROME B5 REDUCTASE"/>
    <property type="match status" value="1"/>
</dbReference>
<comment type="catalytic activity">
    <reaction evidence="9 11">
        <text>2 Fe(III)-[cytochrome b5] + NADH = 2 Fe(II)-[cytochrome b5] + NAD(+) + H(+)</text>
        <dbReference type="Rhea" id="RHEA:46680"/>
        <dbReference type="Rhea" id="RHEA-COMP:10438"/>
        <dbReference type="Rhea" id="RHEA-COMP:10439"/>
        <dbReference type="ChEBI" id="CHEBI:15378"/>
        <dbReference type="ChEBI" id="CHEBI:29033"/>
        <dbReference type="ChEBI" id="CHEBI:29034"/>
        <dbReference type="ChEBI" id="CHEBI:57540"/>
        <dbReference type="ChEBI" id="CHEBI:57945"/>
        <dbReference type="EC" id="1.6.2.2"/>
    </reaction>
</comment>
<dbReference type="SUPFAM" id="SSF63380">
    <property type="entry name" value="Riboflavin synthase domain-like"/>
    <property type="match status" value="1"/>
</dbReference>
<comment type="caution">
    <text evidence="13">The sequence shown here is derived from an EMBL/GenBank/DDBJ whole genome shotgun (WGS) entry which is preliminary data.</text>
</comment>
<reference evidence="13 14" key="1">
    <citation type="submission" date="2016-03" db="EMBL/GenBank/DDBJ databases">
        <title>Choanephora cucurbitarum.</title>
        <authorList>
            <person name="Min B."/>
            <person name="Park H."/>
            <person name="Park J.-H."/>
            <person name="Shin H.-D."/>
            <person name="Choi I.-G."/>
        </authorList>
    </citation>
    <scope>NUCLEOTIDE SEQUENCE [LARGE SCALE GENOMIC DNA]</scope>
    <source>
        <strain evidence="13 14">KUS-F28377</strain>
    </source>
</reference>
<feature type="binding site" evidence="10">
    <location>
        <position position="108"/>
    </location>
    <ligand>
        <name>FAD</name>
        <dbReference type="ChEBI" id="CHEBI:57692"/>
    </ligand>
</feature>
<evidence type="ECO:0000256" key="2">
    <source>
        <dbReference type="ARBA" id="ARBA00004572"/>
    </source>
</evidence>
<dbReference type="CDD" id="cd06183">
    <property type="entry name" value="cyt_b5_reduct_like"/>
    <property type="match status" value="1"/>
</dbReference>
<dbReference type="EMBL" id="LUGH01000508">
    <property type="protein sequence ID" value="OBZ84453.1"/>
    <property type="molecule type" value="Genomic_DNA"/>
</dbReference>
<dbReference type="PANTHER" id="PTHR19370:SF171">
    <property type="entry name" value="NADH-CYTOCHROME B5 REDUCTASE 2"/>
    <property type="match status" value="1"/>
</dbReference>
<evidence type="ECO:0000256" key="7">
    <source>
        <dbReference type="ARBA" id="ARBA00023027"/>
    </source>
</evidence>
<sequence>MFAHRSILTSSRRLFSTATHTKKSKKLQTLLLGTACLTASYFGWEKYDAYTNNNKLSQDQYTPLGLIKKQQISPDSYLLRLEVKKEQNKEYPVPSCVYIKDDAIQVMRPYTPINQNPYLDGYMDLVIKKYQDGSVSRTLTSFTPHQHKVHIRGPMVEPECLYEPKSVDEVGMIAGGTGISPMYQLICRILENPDDQTTSVWLIYGNKTEKDILLRQELDQLQAKYNDRFRVKYVLEDPPSDAYERGYVTENMIRDMMLNKEKRKIYVCGPNRMLAAVCGERARDYSQGPVTGLLSELGFQSDEIWKFQ</sequence>
<dbReference type="InParanoid" id="A0A1C7N5P3"/>
<comment type="similarity">
    <text evidence="3 11">Belongs to the flavoprotein pyridine nucleotide cytochrome reductase family.</text>
</comment>
<dbReference type="Pfam" id="PF00175">
    <property type="entry name" value="NAD_binding_1"/>
    <property type="match status" value="1"/>
</dbReference>
<feature type="binding site" evidence="10">
    <location>
        <position position="136"/>
    </location>
    <ligand>
        <name>FAD</name>
        <dbReference type="ChEBI" id="CHEBI:57692"/>
    </ligand>
</feature>
<feature type="binding site" evidence="10">
    <location>
        <position position="126"/>
    </location>
    <ligand>
        <name>FAD</name>
        <dbReference type="ChEBI" id="CHEBI:57692"/>
    </ligand>
</feature>
<evidence type="ECO:0000313" key="13">
    <source>
        <dbReference type="EMBL" id="OBZ84453.1"/>
    </source>
</evidence>
<dbReference type="InterPro" id="IPR017927">
    <property type="entry name" value="FAD-bd_FR_type"/>
</dbReference>
<dbReference type="PROSITE" id="PS51384">
    <property type="entry name" value="FAD_FR"/>
    <property type="match status" value="1"/>
</dbReference>
<keyword evidence="5 10" id="KW-0274">FAD</keyword>
<protein>
    <recommendedName>
        <fullName evidence="11">NADH-cytochrome b5 reductase</fullName>
        <ecNumber evidence="11">1.6.2.2</ecNumber>
    </recommendedName>
</protein>
<dbReference type="SUPFAM" id="SSF52343">
    <property type="entry name" value="Ferredoxin reductase-like, C-terminal NADP-linked domain"/>
    <property type="match status" value="1"/>
</dbReference>
<name>A0A1C7N5P3_9FUNG</name>
<comment type="cofactor">
    <cofactor evidence="1 10 11">
        <name>FAD</name>
        <dbReference type="ChEBI" id="CHEBI:57692"/>
    </cofactor>
</comment>
<dbReference type="InterPro" id="IPR001834">
    <property type="entry name" value="CBR-like"/>
</dbReference>
<evidence type="ECO:0000256" key="10">
    <source>
        <dbReference type="PIRSR" id="PIRSR601834-1"/>
    </source>
</evidence>
<feature type="binding site" evidence="10">
    <location>
        <position position="109"/>
    </location>
    <ligand>
        <name>FAD</name>
        <dbReference type="ChEBI" id="CHEBI:57692"/>
    </ligand>
</feature>
<dbReference type="PRINTS" id="PR00406">
    <property type="entry name" value="CYTB5RDTASE"/>
</dbReference>
<gene>
    <name evidence="13" type="primary">MCR1</name>
    <name evidence="13" type="ORF">A0J61_07495</name>
</gene>
<keyword evidence="8" id="KW-0496">Mitochondrion</keyword>
<dbReference type="STRING" id="101091.A0A1C7N5P3"/>
<dbReference type="Gene3D" id="2.40.30.10">
    <property type="entry name" value="Translation factors"/>
    <property type="match status" value="1"/>
</dbReference>
<dbReference type="FunFam" id="3.40.50.80:FF:000009">
    <property type="entry name" value="NADH-cytochrome b5 reductase"/>
    <property type="match status" value="1"/>
</dbReference>
<comment type="subcellular location">
    <subcellularLocation>
        <location evidence="2">Mitochondrion outer membrane</location>
        <topology evidence="2">Single-pass membrane protein</topology>
    </subcellularLocation>
</comment>
<dbReference type="EC" id="1.6.2.2" evidence="11"/>
<feature type="domain" description="FAD-binding FR-type" evidence="12">
    <location>
        <begin position="59"/>
        <end position="161"/>
    </location>
</feature>
<organism evidence="13 14">
    <name type="scientific">Choanephora cucurbitarum</name>
    <dbReference type="NCBI Taxonomy" id="101091"/>
    <lineage>
        <taxon>Eukaryota</taxon>
        <taxon>Fungi</taxon>
        <taxon>Fungi incertae sedis</taxon>
        <taxon>Mucoromycota</taxon>
        <taxon>Mucoromycotina</taxon>
        <taxon>Mucoromycetes</taxon>
        <taxon>Mucorales</taxon>
        <taxon>Mucorineae</taxon>
        <taxon>Choanephoraceae</taxon>
        <taxon>Choanephoroideae</taxon>
        <taxon>Choanephora</taxon>
    </lineage>
</organism>
<dbReference type="GO" id="GO:0090524">
    <property type="term" value="F:cytochrome-b5 reductase activity, acting on NADH"/>
    <property type="evidence" value="ECO:0007669"/>
    <property type="project" value="UniProtKB-EC"/>
</dbReference>
<evidence type="ECO:0000256" key="9">
    <source>
        <dbReference type="ARBA" id="ARBA00047682"/>
    </source>
</evidence>
<evidence type="ECO:0000256" key="11">
    <source>
        <dbReference type="RuleBase" id="RU361226"/>
    </source>
</evidence>
<proteinExistence type="inferred from homology"/>
<evidence type="ECO:0000256" key="4">
    <source>
        <dbReference type="ARBA" id="ARBA00022630"/>
    </source>
</evidence>